<dbReference type="STRING" id="1118202.SAMN05443429_1128"/>
<reference evidence="1 2" key="1">
    <citation type="submission" date="2016-11" db="EMBL/GenBank/DDBJ databases">
        <authorList>
            <person name="Jaros S."/>
            <person name="Januszkiewicz K."/>
            <person name="Wedrychowicz H."/>
        </authorList>
    </citation>
    <scope>NUCLEOTIDE SEQUENCE [LARGE SCALE GENOMIC DNA]</scope>
    <source>
        <strain evidence="1 2">DSM 25479</strain>
    </source>
</reference>
<accession>A0A1M6HCB2</accession>
<keyword evidence="2" id="KW-1185">Reference proteome</keyword>
<dbReference type="AlphaFoldDB" id="A0A1M6HCB2"/>
<gene>
    <name evidence="1" type="ORF">SAMN05443429_1128</name>
</gene>
<name>A0A1M6HCB2_9FLAO</name>
<evidence type="ECO:0000313" key="1">
    <source>
        <dbReference type="EMBL" id="SHJ19729.1"/>
    </source>
</evidence>
<dbReference type="RefSeq" id="WP_073180811.1">
    <property type="nucleotide sequence ID" value="NZ_FQYI01000012.1"/>
</dbReference>
<dbReference type="EMBL" id="FQYI01000012">
    <property type="protein sequence ID" value="SHJ19729.1"/>
    <property type="molecule type" value="Genomic_DNA"/>
</dbReference>
<protein>
    <submittedName>
        <fullName evidence="1">Uncharacterized protein</fullName>
    </submittedName>
</protein>
<proteinExistence type="predicted"/>
<sequence>MSIDIKKLTISTGYQGGTPNPNHDWKLSHTISGYGDEGGMNVLQFKYLSEGKKFWIVDYDPHPRSFQKIFWEIHHLDEFKPKIFGGKEEVEEIIWSSGSPFLLPAIRDLVKSRKIAIGTTSGTQFSHMYTDELVVDFNMISFFAPGASAYPRKMETWEDIQREIEKRWFDFFNVDIKIK</sequence>
<dbReference type="Proteomes" id="UP000184335">
    <property type="component" value="Unassembled WGS sequence"/>
</dbReference>
<evidence type="ECO:0000313" key="2">
    <source>
        <dbReference type="Proteomes" id="UP000184335"/>
    </source>
</evidence>
<organism evidence="1 2">
    <name type="scientific">Cruoricaptor ignavus</name>
    <dbReference type="NCBI Taxonomy" id="1118202"/>
    <lineage>
        <taxon>Bacteria</taxon>
        <taxon>Pseudomonadati</taxon>
        <taxon>Bacteroidota</taxon>
        <taxon>Flavobacteriia</taxon>
        <taxon>Flavobacteriales</taxon>
        <taxon>Weeksellaceae</taxon>
        <taxon>Cruoricaptor</taxon>
    </lineage>
</organism>